<feature type="compositionally biased region" description="Pro residues" evidence="1">
    <location>
        <begin position="70"/>
        <end position="89"/>
    </location>
</feature>
<sequence length="164" mass="17200">MSGSTKFESIPQIAMSLKKSYVLPPSPPATIALAATHPKPPLPPPPNTLPAPPPPPPLPALPVLPAMSIPLPPPPPPLPPPPPPPPPTIPSTVAPISASVYTGRLSPSPKRTTIDFPINRPFLPAMFDVTRPPPPLPTTRIGAGKHKSPYLCDGLICTGRNWIT</sequence>
<evidence type="ECO:0000256" key="1">
    <source>
        <dbReference type="SAM" id="MobiDB-lite"/>
    </source>
</evidence>
<feature type="non-terminal residue" evidence="2">
    <location>
        <position position="164"/>
    </location>
</feature>
<feature type="region of interest" description="Disordered" evidence="1">
    <location>
        <begin position="28"/>
        <end position="95"/>
    </location>
</feature>
<dbReference type="EMBL" id="OW152813">
    <property type="protein sequence ID" value="CAH2035450.1"/>
    <property type="molecule type" value="Genomic_DNA"/>
</dbReference>
<gene>
    <name evidence="2" type="ORF">IPOD504_LOCUS555</name>
</gene>
<accession>A0ABN8HQ75</accession>
<feature type="compositionally biased region" description="Pro residues" evidence="1">
    <location>
        <begin position="38"/>
        <end position="62"/>
    </location>
</feature>
<keyword evidence="3" id="KW-1185">Reference proteome</keyword>
<dbReference type="Proteomes" id="UP000837857">
    <property type="component" value="Chromosome 1"/>
</dbReference>
<evidence type="ECO:0000313" key="2">
    <source>
        <dbReference type="EMBL" id="CAH2035450.1"/>
    </source>
</evidence>
<name>A0ABN8HQ75_9NEOP</name>
<evidence type="ECO:0000313" key="3">
    <source>
        <dbReference type="Proteomes" id="UP000837857"/>
    </source>
</evidence>
<proteinExistence type="predicted"/>
<reference evidence="2" key="1">
    <citation type="submission" date="2022-03" db="EMBL/GenBank/DDBJ databases">
        <authorList>
            <person name="Martin H S."/>
        </authorList>
    </citation>
    <scope>NUCLEOTIDE SEQUENCE</scope>
</reference>
<organism evidence="2 3">
    <name type="scientific">Iphiclides podalirius</name>
    <name type="common">scarce swallowtail</name>
    <dbReference type="NCBI Taxonomy" id="110791"/>
    <lineage>
        <taxon>Eukaryota</taxon>
        <taxon>Metazoa</taxon>
        <taxon>Ecdysozoa</taxon>
        <taxon>Arthropoda</taxon>
        <taxon>Hexapoda</taxon>
        <taxon>Insecta</taxon>
        <taxon>Pterygota</taxon>
        <taxon>Neoptera</taxon>
        <taxon>Endopterygota</taxon>
        <taxon>Lepidoptera</taxon>
        <taxon>Glossata</taxon>
        <taxon>Ditrysia</taxon>
        <taxon>Papilionoidea</taxon>
        <taxon>Papilionidae</taxon>
        <taxon>Papilioninae</taxon>
        <taxon>Iphiclides</taxon>
    </lineage>
</organism>
<protein>
    <submittedName>
        <fullName evidence="2">Uncharacterized protein</fullName>
    </submittedName>
</protein>
<dbReference type="PRINTS" id="PR01217">
    <property type="entry name" value="PRICHEXTENSN"/>
</dbReference>